<name>A0A927QIG4_9ACTN</name>
<evidence type="ECO:0000256" key="1">
    <source>
        <dbReference type="SAM" id="MobiDB-lite"/>
    </source>
</evidence>
<feature type="compositionally biased region" description="Basic residues" evidence="1">
    <location>
        <begin position="163"/>
        <end position="177"/>
    </location>
</feature>
<gene>
    <name evidence="2" type="ORF">IHE70_30665</name>
</gene>
<dbReference type="AlphaFoldDB" id="A0A927QIG4"/>
<feature type="region of interest" description="Disordered" evidence="1">
    <location>
        <begin position="104"/>
        <end position="196"/>
    </location>
</feature>
<sequence length="196" mass="20789">MSAAPPAGAAGKELEAWLNATYGPDSEFYRDLARLIRIGVLEEGWAADVEVDGPRYRCSRLAEPTAETHYFSITAVYMNSVERYRGQYHAHPYGELNLVVPVDPGDTLVGPSGRPPGDPGRRHGARALSGPPGPADRRAPSGPGGGRREGRPTAPPGTPSAHRSGRPHRRGPRHLNRRPIAAGVDGGAGGVRSAVR</sequence>
<evidence type="ECO:0000313" key="2">
    <source>
        <dbReference type="EMBL" id="MBD9727481.1"/>
    </source>
</evidence>
<protein>
    <submittedName>
        <fullName evidence="2">DUF4863 family protein</fullName>
    </submittedName>
</protein>
<proteinExistence type="predicted"/>
<accession>A0A927QIG4</accession>
<dbReference type="EMBL" id="JACYXT010000015">
    <property type="protein sequence ID" value="MBD9727481.1"/>
    <property type="molecule type" value="Genomic_DNA"/>
</dbReference>
<reference evidence="2" key="1">
    <citation type="submission" date="2020-09" db="EMBL/GenBank/DDBJ databases">
        <title>Streptomyces canutascabiei sp. nov., which causes potato common scab and is distributed across the world.</title>
        <authorList>
            <person name="Nguyen H.P."/>
            <person name="Weisberg A.J."/>
            <person name="Chang J.H."/>
            <person name="Clarke C.R."/>
        </authorList>
    </citation>
    <scope>NUCLEOTIDE SEQUENCE</scope>
    <source>
        <strain evidence="2">ID-01-6.2a</strain>
    </source>
</reference>
<dbReference type="Proteomes" id="UP000661025">
    <property type="component" value="Unassembled WGS sequence"/>
</dbReference>
<dbReference type="InterPro" id="IPR032345">
    <property type="entry name" value="PnbB"/>
</dbReference>
<evidence type="ECO:0000313" key="3">
    <source>
        <dbReference type="Proteomes" id="UP000661025"/>
    </source>
</evidence>
<dbReference type="Pfam" id="PF16155">
    <property type="entry name" value="PnbB"/>
    <property type="match status" value="1"/>
</dbReference>
<comment type="caution">
    <text evidence="2">The sequence shown here is derived from an EMBL/GenBank/DDBJ whole genome shotgun (WGS) entry which is preliminary data.</text>
</comment>
<organism evidence="2 3">
    <name type="scientific">Streptomyces caniscabiei</name>
    <dbReference type="NCBI Taxonomy" id="2746961"/>
    <lineage>
        <taxon>Bacteria</taxon>
        <taxon>Bacillati</taxon>
        <taxon>Actinomycetota</taxon>
        <taxon>Actinomycetes</taxon>
        <taxon>Kitasatosporales</taxon>
        <taxon>Streptomycetaceae</taxon>
        <taxon>Streptomyces</taxon>
    </lineage>
</organism>